<keyword evidence="2" id="KW-1185">Reference proteome</keyword>
<sequence>MGYRNNVLDSAIVSERLDEKERSNHVKSDIMRWLSPLCIEIFYTNPGLPIA</sequence>
<reference evidence="1 2" key="1">
    <citation type="journal article" date="2011" name="Proc. Natl. Acad. Sci. U.S.A.">
        <title>Comparative genomics of xylose-fermenting fungi for enhanced biofuel production.</title>
        <authorList>
            <person name="Wohlbach D.J."/>
            <person name="Kuo A."/>
            <person name="Sato T.K."/>
            <person name="Potts K.M."/>
            <person name="Salamov A.A."/>
            <person name="LaButti K.M."/>
            <person name="Sun H."/>
            <person name="Clum A."/>
            <person name="Pangilinan J.L."/>
            <person name="Lindquist E.A."/>
            <person name="Lucas S."/>
            <person name="Lapidus A."/>
            <person name="Jin M."/>
            <person name="Gunawan C."/>
            <person name="Balan V."/>
            <person name="Dale B.E."/>
            <person name="Jeffries T.W."/>
            <person name="Zinkel R."/>
            <person name="Barry K.W."/>
            <person name="Grigoriev I.V."/>
            <person name="Gasch A.P."/>
        </authorList>
    </citation>
    <scope>NUCLEOTIDE SEQUENCE [LARGE SCALE GENOMIC DNA]</scope>
    <source>
        <strain evidence="2">NRRL Y-27907 / 11-Y1</strain>
    </source>
</reference>
<dbReference type="GeneID" id="18873812"/>
<feature type="non-terminal residue" evidence="1">
    <location>
        <position position="51"/>
    </location>
</feature>
<dbReference type="EMBL" id="GL996502">
    <property type="protein sequence ID" value="EGW32192.1"/>
    <property type="molecule type" value="Genomic_DNA"/>
</dbReference>
<name>G3APM1_SPAPN</name>
<dbReference type="Proteomes" id="UP000000709">
    <property type="component" value="Unassembled WGS sequence"/>
</dbReference>
<dbReference type="RefSeq" id="XP_007375468.1">
    <property type="nucleotide sequence ID" value="XM_007375406.1"/>
</dbReference>
<proteinExistence type="predicted"/>
<gene>
    <name evidence="1" type="ORF">SPAPADRAFT_61275</name>
</gene>
<protein>
    <submittedName>
        <fullName evidence="1">Uncharacterized protein</fullName>
    </submittedName>
</protein>
<accession>G3APM1</accession>
<dbReference type="HOGENOM" id="CLU_3112205_0_0_1"/>
<evidence type="ECO:0000313" key="1">
    <source>
        <dbReference type="EMBL" id="EGW32192.1"/>
    </source>
</evidence>
<organism evidence="2">
    <name type="scientific">Spathaspora passalidarum (strain NRRL Y-27907 / 11-Y1)</name>
    <dbReference type="NCBI Taxonomy" id="619300"/>
    <lineage>
        <taxon>Eukaryota</taxon>
        <taxon>Fungi</taxon>
        <taxon>Dikarya</taxon>
        <taxon>Ascomycota</taxon>
        <taxon>Saccharomycotina</taxon>
        <taxon>Pichiomycetes</taxon>
        <taxon>Debaryomycetaceae</taxon>
        <taxon>Spathaspora</taxon>
    </lineage>
</organism>
<dbReference type="KEGG" id="spaa:SPAPADRAFT_61275"/>
<dbReference type="InParanoid" id="G3APM1"/>
<evidence type="ECO:0000313" key="2">
    <source>
        <dbReference type="Proteomes" id="UP000000709"/>
    </source>
</evidence>
<dbReference type="AlphaFoldDB" id="G3APM1"/>